<name>A0A7S3NL92_9STRA</name>
<dbReference type="Gene3D" id="3.40.50.1820">
    <property type="entry name" value="alpha/beta hydrolase"/>
    <property type="match status" value="1"/>
</dbReference>
<sequence>MSSDDSRGEGMTGELFSYGNGLQAFESGPKGSKKKMIMIGGLSDGLLACPYVPELGFCLAEEGYSLVQPILRSSYCQFGFRTLDDDVADLLDLITKLKTRGLNRLALCGHSTGSQICAHFVRNYINNDQLLSLVILQAAVSDRETDDNALIQQRAIWLDGDTSSEEMLPREAFWSPITRRRFFDLHAKGGTDDYFSSDLSDHELRERFSKFHNVPCILAYSGADEYAPPSLDKLTLIQRICKAMDKEDHPDNVPHIPLLLENADHALYKPLSARKRFLDEIIRLIRTFDS</sequence>
<dbReference type="PANTHER" id="PTHR31591">
    <property type="entry name" value="UPF0613 PROTEIN PB24D3.06C"/>
    <property type="match status" value="1"/>
</dbReference>
<reference evidence="1" key="1">
    <citation type="submission" date="2021-01" db="EMBL/GenBank/DDBJ databases">
        <authorList>
            <person name="Corre E."/>
            <person name="Pelletier E."/>
            <person name="Niang G."/>
            <person name="Scheremetjew M."/>
            <person name="Finn R."/>
            <person name="Kale V."/>
            <person name="Holt S."/>
            <person name="Cochrane G."/>
            <person name="Meng A."/>
            <person name="Brown T."/>
            <person name="Cohen L."/>
        </authorList>
    </citation>
    <scope>NUCLEOTIDE SEQUENCE</scope>
    <source>
        <strain evidence="1">CCMP1510</strain>
    </source>
</reference>
<dbReference type="EMBL" id="HBIJ01008255">
    <property type="protein sequence ID" value="CAE0365088.1"/>
    <property type="molecule type" value="Transcribed_RNA"/>
</dbReference>
<dbReference type="InterPro" id="IPR013744">
    <property type="entry name" value="SidJ"/>
</dbReference>
<dbReference type="SUPFAM" id="SSF53474">
    <property type="entry name" value="alpha/beta-Hydrolases"/>
    <property type="match status" value="1"/>
</dbReference>
<organism evidence="1">
    <name type="scientific">Aureoumbra lagunensis</name>
    <dbReference type="NCBI Taxonomy" id="44058"/>
    <lineage>
        <taxon>Eukaryota</taxon>
        <taxon>Sar</taxon>
        <taxon>Stramenopiles</taxon>
        <taxon>Ochrophyta</taxon>
        <taxon>Pelagophyceae</taxon>
        <taxon>Pelagomonadales</taxon>
        <taxon>Aureoumbra</taxon>
    </lineage>
</organism>
<proteinExistence type="predicted"/>
<dbReference type="AlphaFoldDB" id="A0A7S3NL92"/>
<protein>
    <recommendedName>
        <fullName evidence="2">AB hydrolase-1 domain-containing protein</fullName>
    </recommendedName>
</protein>
<evidence type="ECO:0008006" key="2">
    <source>
        <dbReference type="Google" id="ProtNLM"/>
    </source>
</evidence>
<gene>
    <name evidence="1" type="ORF">ALAG00032_LOCUS5830</name>
</gene>
<accession>A0A7S3NL92</accession>
<dbReference type="Pfam" id="PF08538">
    <property type="entry name" value="DUF1749"/>
    <property type="match status" value="1"/>
</dbReference>
<evidence type="ECO:0000313" key="1">
    <source>
        <dbReference type="EMBL" id="CAE0365088.1"/>
    </source>
</evidence>
<dbReference type="InterPro" id="IPR029058">
    <property type="entry name" value="AB_hydrolase_fold"/>
</dbReference>
<dbReference type="PANTHER" id="PTHR31591:SF1">
    <property type="entry name" value="UPF0613 PROTEIN PB24D3.06C"/>
    <property type="match status" value="1"/>
</dbReference>